<feature type="region of interest" description="Disordered" evidence="1">
    <location>
        <begin position="455"/>
        <end position="486"/>
    </location>
</feature>
<dbReference type="Proteomes" id="UP000035199">
    <property type="component" value="Chromosome"/>
</dbReference>
<protein>
    <submittedName>
        <fullName evidence="2">Uncharacterized protein</fullName>
    </submittedName>
</protein>
<dbReference type="STRING" id="571915.CMUST_10205"/>
<evidence type="ECO:0000256" key="1">
    <source>
        <dbReference type="SAM" id="MobiDB-lite"/>
    </source>
</evidence>
<dbReference type="OrthoDB" id="218750at2"/>
<dbReference type="RefSeq" id="WP_047262399.1">
    <property type="nucleotide sequence ID" value="NZ_CP011542.1"/>
</dbReference>
<accession>A0A0G3H5E9</accession>
<evidence type="ECO:0000313" key="2">
    <source>
        <dbReference type="EMBL" id="AKK06357.1"/>
    </source>
</evidence>
<reference evidence="2 3" key="1">
    <citation type="journal article" date="2015" name="Genome Announc.">
        <title>Complete Genome Sequence of the Type Strain Corynebacterium mustelae DSM 45274, Isolated from Various Tissues of a Male Ferret with Lethal Sepsis.</title>
        <authorList>
            <person name="Ruckert C."/>
            <person name="Eimer J."/>
            <person name="Winkler A."/>
            <person name="Tauch A."/>
        </authorList>
    </citation>
    <scope>NUCLEOTIDE SEQUENCE [LARGE SCALE GENOMIC DNA]</scope>
    <source>
        <strain evidence="2 3">DSM 45274</strain>
    </source>
</reference>
<dbReference type="PATRIC" id="fig|571915.4.peg.2166"/>
<dbReference type="EMBL" id="CP011542">
    <property type="protein sequence ID" value="AKK06357.1"/>
    <property type="molecule type" value="Genomic_DNA"/>
</dbReference>
<reference evidence="3" key="2">
    <citation type="submission" date="2015-05" db="EMBL/GenBank/DDBJ databases">
        <title>Complete genome sequence of Corynebacterium mustelae DSM 45274, isolated from various tissues of a male ferret with lethal sepsis.</title>
        <authorList>
            <person name="Ruckert C."/>
            <person name="Albersmeier A."/>
            <person name="Winkler A."/>
            <person name="Tauch A."/>
        </authorList>
    </citation>
    <scope>NUCLEOTIDE SEQUENCE [LARGE SCALE GENOMIC DNA]</scope>
    <source>
        <strain evidence="3">DSM 45274</strain>
    </source>
</reference>
<sequence length="1029" mass="114592">MITHALYHHPKPHLVPAITVLFSSPHFADPVVRIIPQPLVEAEAEMLGALGLTAAHPETAVGFTATTTTGFPAWAIHIDPRNAHHAVAVAHHLLWLRRQAPQLTARVKTRIGDVISYLDSSAPHFLPSFLEDVARFFVAGGNAKAAASFFTKARTIERTHSLDIHPERHEQVLREFAHYGVISHDILIDEIKNAAHRHPASIAYNYALALISTQAQAGTAIRQQSLRQLQLLAEAAGLPKAKANREIALSLAATDGLAHSPDPVTRQVARGLIEAPTIPHRVSDIFVQEIPHWLEFPDYVSVLRRSEIWQQLLSDDQACRDWLQMIFTTARHRPDILSTPIPDIFSLINTHGPALAGQRITTPVWGINPDYFDALLAVEVRWQPRPTKRQPKAISFALWLETGTRDLAALLSVSGHTELLSKSLSGLGYPIAPKTKKFTADDQSRISAWLQDRRAEHHGQPVKGNNSAQSAPSEASTGKDVTGGDFPAVSEKSRLALRFLFRAIDMDTPWDKACQHAAGLAKVLSNPQESGRLDRRMGREIIRFMFEEETAILGRLVSPHVDSKTRAELCDFFSWLARIGLLGCWVGEYYSKSTADGRPTSNVWDNHRAVLRYDFGYVRITPATQETDPVDGFIARDGFLAAIDRIRQLDSSGEPAWFEPTVHRLAAETAINPGLWRLALSGISPASVAGYHVKWDKADQDLLSVTATELSHLWDANRSLWNTFHKLLAAGWRDKYPDNGPDTTRMVQLWQQMWGLPWLHVTDDMFAIPIVRQVLQWTPEAAFRRDYVFERNGGIHQGELFQFYVHIAHLVPAGSECATVLADRIESFADYTTGSSTIALGAPYDQLIRRGIEAEMLSPRLVSEGYLRDLVVHLRTGTSVDGFAENPLVSAPSVVRDVEAELQLSPAAAQYYLQVLALSHPTDTEVKRWNGWTKKQLEAAEAELSRRQLVVTAKRATVGRRVFLPGGWLGKSPTGPAMEAWKASLYPLWKSDKTRPIVPGCPPLVPLHVLFQNAWDRCRQGDGPRYEDL</sequence>
<evidence type="ECO:0000313" key="3">
    <source>
        <dbReference type="Proteomes" id="UP000035199"/>
    </source>
</evidence>
<keyword evidence="3" id="KW-1185">Reference proteome</keyword>
<dbReference type="KEGG" id="cmv:CMUST_10205"/>
<organism evidence="2 3">
    <name type="scientific">Corynebacterium mustelae</name>
    <dbReference type="NCBI Taxonomy" id="571915"/>
    <lineage>
        <taxon>Bacteria</taxon>
        <taxon>Bacillati</taxon>
        <taxon>Actinomycetota</taxon>
        <taxon>Actinomycetes</taxon>
        <taxon>Mycobacteriales</taxon>
        <taxon>Corynebacteriaceae</taxon>
        <taxon>Corynebacterium</taxon>
    </lineage>
</organism>
<feature type="compositionally biased region" description="Polar residues" evidence="1">
    <location>
        <begin position="463"/>
        <end position="476"/>
    </location>
</feature>
<proteinExistence type="predicted"/>
<gene>
    <name evidence="2" type="ORF">CMUST_10205</name>
</gene>
<name>A0A0G3H5E9_9CORY</name>
<dbReference type="AlphaFoldDB" id="A0A0G3H5E9"/>